<sequence length="125" mass="13708">MRSIEVLGFFASTSATASPGSRGPSLGATASASSSGKSRLRWTPELHEKFISGVAHLGGADRATPKAVLRLMGVEGITIYHVKSHLQKYRLAKYMPEMTEGMLKVLTPLFRRIYSLSMHFQMPII</sequence>
<keyword evidence="3" id="KW-0539">Nucleus</keyword>
<gene>
    <name evidence="6" type="ORF">KC19_7G090400</name>
</gene>
<dbReference type="Proteomes" id="UP000822688">
    <property type="component" value="Chromosome 7"/>
</dbReference>
<dbReference type="Pfam" id="PF00249">
    <property type="entry name" value="Myb_DNA-binding"/>
    <property type="match status" value="1"/>
</dbReference>
<dbReference type="InterPro" id="IPR046955">
    <property type="entry name" value="PHR1-like"/>
</dbReference>
<evidence type="ECO:0000259" key="5">
    <source>
        <dbReference type="PROSITE" id="PS51294"/>
    </source>
</evidence>
<dbReference type="Gene3D" id="1.10.10.60">
    <property type="entry name" value="Homeodomain-like"/>
    <property type="match status" value="1"/>
</dbReference>
<feature type="compositionally biased region" description="Low complexity" evidence="4">
    <location>
        <begin position="23"/>
        <end position="37"/>
    </location>
</feature>
<evidence type="ECO:0000256" key="2">
    <source>
        <dbReference type="ARBA" id="ARBA00023163"/>
    </source>
</evidence>
<dbReference type="InterPro" id="IPR009057">
    <property type="entry name" value="Homeodomain-like_sf"/>
</dbReference>
<accession>A0A8T0H907</accession>
<reference evidence="6" key="1">
    <citation type="submission" date="2020-06" db="EMBL/GenBank/DDBJ databases">
        <title>WGS assembly of Ceratodon purpureus strain R40.</title>
        <authorList>
            <person name="Carey S.B."/>
            <person name="Jenkins J."/>
            <person name="Shu S."/>
            <person name="Lovell J.T."/>
            <person name="Sreedasyam A."/>
            <person name="Maumus F."/>
            <person name="Tiley G.P."/>
            <person name="Fernandez-Pozo N."/>
            <person name="Barry K."/>
            <person name="Chen C."/>
            <person name="Wang M."/>
            <person name="Lipzen A."/>
            <person name="Daum C."/>
            <person name="Saski C.A."/>
            <person name="Payton A.C."/>
            <person name="Mcbreen J.C."/>
            <person name="Conrad R.E."/>
            <person name="Kollar L.M."/>
            <person name="Olsson S."/>
            <person name="Huttunen S."/>
            <person name="Landis J.B."/>
            <person name="Wickett N.J."/>
            <person name="Johnson M.G."/>
            <person name="Rensing S.A."/>
            <person name="Grimwood J."/>
            <person name="Schmutz J."/>
            <person name="Mcdaniel S.F."/>
        </authorList>
    </citation>
    <scope>NUCLEOTIDE SEQUENCE</scope>
    <source>
        <strain evidence="6">R40</strain>
    </source>
</reference>
<keyword evidence="1" id="KW-0805">Transcription regulation</keyword>
<evidence type="ECO:0000256" key="4">
    <source>
        <dbReference type="SAM" id="MobiDB-lite"/>
    </source>
</evidence>
<dbReference type="InterPro" id="IPR017930">
    <property type="entry name" value="Myb_dom"/>
</dbReference>
<dbReference type="InterPro" id="IPR001005">
    <property type="entry name" value="SANT/Myb"/>
</dbReference>
<feature type="region of interest" description="Disordered" evidence="4">
    <location>
        <begin position="15"/>
        <end position="39"/>
    </location>
</feature>
<dbReference type="AlphaFoldDB" id="A0A8T0H907"/>
<dbReference type="GO" id="GO:0003677">
    <property type="term" value="F:DNA binding"/>
    <property type="evidence" value="ECO:0007669"/>
    <property type="project" value="InterPro"/>
</dbReference>
<dbReference type="PANTHER" id="PTHR31499">
    <property type="entry name" value="MYB FAMILY TRANSCRIPTION FACTOR PHL11"/>
    <property type="match status" value="1"/>
</dbReference>
<protein>
    <recommendedName>
        <fullName evidence="5">HTH myb-type domain-containing protein</fullName>
    </recommendedName>
</protein>
<dbReference type="InterPro" id="IPR006447">
    <property type="entry name" value="Myb_dom_plants"/>
</dbReference>
<dbReference type="PROSITE" id="PS51294">
    <property type="entry name" value="HTH_MYB"/>
    <property type="match status" value="1"/>
</dbReference>
<dbReference type="FunFam" id="1.10.10.60:FF:000002">
    <property type="entry name" value="Myb family transcription factor"/>
    <property type="match status" value="1"/>
</dbReference>
<keyword evidence="2" id="KW-0804">Transcription</keyword>
<dbReference type="NCBIfam" id="TIGR01557">
    <property type="entry name" value="myb_SHAQKYF"/>
    <property type="match status" value="1"/>
</dbReference>
<evidence type="ECO:0000256" key="1">
    <source>
        <dbReference type="ARBA" id="ARBA00023015"/>
    </source>
</evidence>
<dbReference type="PANTHER" id="PTHR31499:SF43">
    <property type="entry name" value="MYB FAMILY TRANSCRIPTION FACTOR APL"/>
    <property type="match status" value="1"/>
</dbReference>
<evidence type="ECO:0000256" key="3">
    <source>
        <dbReference type="ARBA" id="ARBA00023242"/>
    </source>
</evidence>
<comment type="caution">
    <text evidence="6">The sequence shown here is derived from an EMBL/GenBank/DDBJ whole genome shotgun (WGS) entry which is preliminary data.</text>
</comment>
<evidence type="ECO:0000313" key="7">
    <source>
        <dbReference type="Proteomes" id="UP000822688"/>
    </source>
</evidence>
<dbReference type="GO" id="GO:0003700">
    <property type="term" value="F:DNA-binding transcription factor activity"/>
    <property type="evidence" value="ECO:0007669"/>
    <property type="project" value="InterPro"/>
</dbReference>
<feature type="domain" description="HTH myb-type" evidence="5">
    <location>
        <begin position="34"/>
        <end position="94"/>
    </location>
</feature>
<name>A0A8T0H907_CERPU</name>
<dbReference type="EMBL" id="CM026428">
    <property type="protein sequence ID" value="KAG0566824.1"/>
    <property type="molecule type" value="Genomic_DNA"/>
</dbReference>
<keyword evidence="7" id="KW-1185">Reference proteome</keyword>
<organism evidence="6 7">
    <name type="scientific">Ceratodon purpureus</name>
    <name type="common">Fire moss</name>
    <name type="synonym">Dicranum purpureum</name>
    <dbReference type="NCBI Taxonomy" id="3225"/>
    <lineage>
        <taxon>Eukaryota</taxon>
        <taxon>Viridiplantae</taxon>
        <taxon>Streptophyta</taxon>
        <taxon>Embryophyta</taxon>
        <taxon>Bryophyta</taxon>
        <taxon>Bryophytina</taxon>
        <taxon>Bryopsida</taxon>
        <taxon>Dicranidae</taxon>
        <taxon>Pseudoditrichales</taxon>
        <taxon>Ditrichaceae</taxon>
        <taxon>Ceratodon</taxon>
    </lineage>
</organism>
<proteinExistence type="predicted"/>
<dbReference type="SUPFAM" id="SSF46689">
    <property type="entry name" value="Homeodomain-like"/>
    <property type="match status" value="1"/>
</dbReference>
<evidence type="ECO:0000313" key="6">
    <source>
        <dbReference type="EMBL" id="KAG0566824.1"/>
    </source>
</evidence>